<keyword evidence="3" id="KW-1185">Reference proteome</keyword>
<gene>
    <name evidence="2" type="ordered locus">Deipr_2607</name>
</gene>
<reference evidence="3" key="1">
    <citation type="submission" date="2011-02" db="EMBL/GenBank/DDBJ databases">
        <title>The complete sequence of plasmid3 of Deinococcus proteolyticus DSM 20540.</title>
        <authorList>
            <consortium name="US DOE Joint Genome Institute (JGI-PGF)"/>
            <person name="Lucas S."/>
            <person name="Copeland A."/>
            <person name="Lapidus A."/>
            <person name="Bruce D."/>
            <person name="Goodwin L."/>
            <person name="Pitluck S."/>
            <person name="Kyrpides N."/>
            <person name="Mavromatis K."/>
            <person name="Pagani I."/>
            <person name="Ivanova N."/>
            <person name="Ovchinnikova G."/>
            <person name="Zeytun A."/>
            <person name="Detter J.C."/>
            <person name="Han C."/>
            <person name="Land M."/>
            <person name="Hauser L."/>
            <person name="Markowitz V."/>
            <person name="Cheng J.-F."/>
            <person name="Hugenholtz P."/>
            <person name="Woyke T."/>
            <person name="Wu D."/>
            <person name="Pukall R."/>
            <person name="Steenblock K."/>
            <person name="Brambilla E."/>
            <person name="Klenk H.-P."/>
            <person name="Eisen J.A."/>
        </authorList>
    </citation>
    <scope>NUCLEOTIDE SEQUENCE [LARGE SCALE GENOMIC DNA]</scope>
    <source>
        <strain evidence="3">ATCC 35074 / DSM 20540 / JCM 6276 / NBRC 101906 / NCIMB 13154 / VKM Ac-1939 / CCM 2703 / MRP</strain>
        <plasmid evidence="3">Plasmid pDEIPR03</plasmid>
    </source>
</reference>
<name>F0RR11_DEIPM</name>
<accession>F0RR11</accession>
<dbReference type="RefSeq" id="WP_013623226.1">
    <property type="nucleotide sequence ID" value="NC_015170.1"/>
</dbReference>
<dbReference type="KEGG" id="dpt:Deipr_2607"/>
<reference evidence="2 3" key="2">
    <citation type="journal article" date="2012" name="Stand. Genomic Sci.">
        <title>Complete genome sequence of the orange-red pigmented, radioresistant Deinococcus proteolyticus type strain (MRP(T)).</title>
        <authorList>
            <person name="Copeland A."/>
            <person name="Zeytun A."/>
            <person name="Yassawong M."/>
            <person name="Nolan M."/>
            <person name="Lucas S."/>
            <person name="Hammon N."/>
            <person name="Deshpande S."/>
            <person name="Cheng J.F."/>
            <person name="Han C."/>
            <person name="Tapia R."/>
            <person name="Goodwin L.A."/>
            <person name="Pitluck S."/>
            <person name="Mavromatis K."/>
            <person name="Liolios K."/>
            <person name="Pagani I."/>
            <person name="Ivanova N."/>
            <person name="Mikhailova N."/>
            <person name="Pati A."/>
            <person name="Chen A."/>
            <person name="Palaniappan K."/>
            <person name="Land M."/>
            <person name="Hauser L."/>
            <person name="Jeffries C.D."/>
            <person name="Brambilla E.M."/>
            <person name="Rohde M."/>
            <person name="Sikorski J."/>
            <person name="Pukall R."/>
            <person name="Goker M."/>
            <person name="Detter J.C."/>
            <person name="Woyke T."/>
            <person name="Bristow J."/>
            <person name="Eisen J.A."/>
            <person name="Markowitz V."/>
            <person name="Hugenholtz P."/>
            <person name="Kyrpides N.C."/>
            <person name="Klenk H.P."/>
            <person name="Lapidus A."/>
        </authorList>
    </citation>
    <scope>NUCLEOTIDE SEQUENCE [LARGE SCALE GENOMIC DNA]</scope>
    <source>
        <strain evidence="3">ATCC 35074 / DSM 20540 / JCM 6276 / NBRC 101906 / NCIMB 13154 / VKM Ac-1939 / CCM 2703 / MRP</strain>
        <plasmid evidence="3">Plasmid pDEIPR03</plasmid>
    </source>
</reference>
<evidence type="ECO:0000313" key="2">
    <source>
        <dbReference type="EMBL" id="ADY27720.1"/>
    </source>
</evidence>
<keyword evidence="2" id="KW-0614">Plasmid</keyword>
<dbReference type="Proteomes" id="UP000007718">
    <property type="component" value="Plasmid pDEIPR03"/>
</dbReference>
<sequence length="329" mass="35963">MTHLRSPLHFAALLTTLVLLPAAAAQSTQEAGAAQSPRFGVPENYFGRFGGVTPILELDAKNDVTRIGLGGLPLPTEHDLRFTVANRPEQNLWDYSLSTRMNNTTYLVGIENDVRRAEVLHNPYTGPQFTGVVREKGLSELSAGYAFTALNGQAYIYNKAGLAASGERREPFTYSQVGTAYTEKVGGVSFRVAPLARLYLYPFEGKAHSSAEVLVSATATPTPQLLLEASHLERFAAGESVIPDYGQARAQETSLYATYRLPYAGDPAFGVGAVRGGYTHNWQNDWNYYRGDLFLRSNLLPVMVGPRAEYRVAPDGTGQWVYGFVTLGK</sequence>
<dbReference type="HOGENOM" id="CLU_929753_0_0_0"/>
<feature type="signal peptide" evidence="1">
    <location>
        <begin position="1"/>
        <end position="24"/>
    </location>
</feature>
<dbReference type="OrthoDB" id="58634at2"/>
<feature type="chain" id="PRO_5003259683" evidence="1">
    <location>
        <begin position="25"/>
        <end position="329"/>
    </location>
</feature>
<evidence type="ECO:0000256" key="1">
    <source>
        <dbReference type="SAM" id="SignalP"/>
    </source>
</evidence>
<proteinExistence type="predicted"/>
<keyword evidence="1" id="KW-0732">Signal</keyword>
<dbReference type="AlphaFoldDB" id="F0RR11"/>
<geneLocation type="plasmid" evidence="2 3">
    <name>pDEIPR03</name>
</geneLocation>
<organism evidence="2 3">
    <name type="scientific">Deinococcus proteolyticus (strain ATCC 35074 / DSM 20540 / JCM 6276 / NBRC 101906 / NCIMB 13154 / VKM Ac-1939 / CCM 2703 / MRP)</name>
    <dbReference type="NCBI Taxonomy" id="693977"/>
    <lineage>
        <taxon>Bacteria</taxon>
        <taxon>Thermotogati</taxon>
        <taxon>Deinococcota</taxon>
        <taxon>Deinococci</taxon>
        <taxon>Deinococcales</taxon>
        <taxon>Deinococcaceae</taxon>
        <taxon>Deinococcus</taxon>
    </lineage>
</organism>
<dbReference type="EMBL" id="CP002539">
    <property type="protein sequence ID" value="ADY27720.1"/>
    <property type="molecule type" value="Genomic_DNA"/>
</dbReference>
<evidence type="ECO:0000313" key="3">
    <source>
        <dbReference type="Proteomes" id="UP000007718"/>
    </source>
</evidence>
<protein>
    <submittedName>
        <fullName evidence="2">Uncharacterized protein</fullName>
    </submittedName>
</protein>